<dbReference type="RefSeq" id="YP_001294844.1">
    <property type="nucleotide sequence ID" value="NC_009604.1"/>
</dbReference>
<dbReference type="InterPro" id="IPR025127">
    <property type="entry name" value="DUF4054"/>
</dbReference>
<evidence type="ECO:0000313" key="1">
    <source>
        <dbReference type="EMBL" id="ABR10541.1"/>
    </source>
</evidence>
<accession>A6N3B4</accession>
<name>A6N3B4_9CAUD</name>
<dbReference type="Pfam" id="PF13262">
    <property type="entry name" value="DUF4054"/>
    <property type="match status" value="1"/>
</dbReference>
<evidence type="ECO:0000313" key="2">
    <source>
        <dbReference type="Proteomes" id="UP000001998"/>
    </source>
</evidence>
<keyword evidence="2" id="KW-1185">Reference proteome</keyword>
<proteinExistence type="predicted"/>
<dbReference type="KEGG" id="vg:5291066"/>
<sequence>MSTPPYRITFDPAGFIAEYPEFATVATPRLQAMFNQAQTALLDNTGGSPVTDDNVLRELFNMLVAHLLTLFGATPTSANSRPPGRLSSAAEGTVSSSFEFKLPEGSAIAPWYNQTQYGAMFWMATARYRSARYMVSGGSGIGTARAYGQPTIQIPGGV</sequence>
<reference evidence="1 2" key="1">
    <citation type="submission" date="2007-05" db="EMBL/GenBank/DDBJ databases">
        <title>Complete genomic sequence of phage BcepNY3, a new member of the Burkholderia phage Bcep781 family.</title>
        <authorList>
            <person name="Summer E.J."/>
            <person name="Orchard R.C."/>
            <person name="Attenhofer K."/>
            <person name="Coffey A."/>
            <person name="Gill J.J."/>
            <person name="Gonzalez C.F."/>
            <person name="Young R."/>
        </authorList>
    </citation>
    <scope>NUCLEOTIDE SEQUENCE [LARGE SCALE GENOMIC DNA]</scope>
</reference>
<organism evidence="1 2">
    <name type="scientific">Burkholderia phage BcepNY3</name>
    <dbReference type="NCBI Taxonomy" id="2881397"/>
    <lineage>
        <taxon>Viruses</taxon>
        <taxon>Duplodnaviria</taxon>
        <taxon>Heunggongvirae</taxon>
        <taxon>Uroviricota</taxon>
        <taxon>Caudoviricetes</taxon>
        <taxon>Naesvirus</taxon>
        <taxon>Naesvirus bcepNY3</taxon>
    </lineage>
</organism>
<protein>
    <submittedName>
        <fullName evidence="1">BcepNY3gp07</fullName>
    </submittedName>
</protein>
<gene>
    <name evidence="1" type="ORF">BcepNY3gene07</name>
</gene>
<dbReference type="Proteomes" id="UP000001998">
    <property type="component" value="Segment"/>
</dbReference>
<dbReference type="GeneID" id="5291066"/>
<dbReference type="EMBL" id="EF602154">
    <property type="protein sequence ID" value="ABR10541.1"/>
    <property type="molecule type" value="Genomic_DNA"/>
</dbReference>